<accession>A0ACC2XJ54</accession>
<protein>
    <submittedName>
        <fullName evidence="1">Uncharacterized protein</fullName>
    </submittedName>
</protein>
<reference evidence="1" key="1">
    <citation type="submission" date="2023-04" db="EMBL/GenBank/DDBJ databases">
        <title>Draft Genome sequencing of Naganishia species isolated from polar environments using Oxford Nanopore Technology.</title>
        <authorList>
            <person name="Leo P."/>
            <person name="Venkateswaran K."/>
        </authorList>
    </citation>
    <scope>NUCLEOTIDE SEQUENCE</scope>
    <source>
        <strain evidence="1">MNA-CCFEE 5425</strain>
    </source>
</reference>
<proteinExistence type="predicted"/>
<dbReference type="Proteomes" id="UP001243375">
    <property type="component" value="Unassembled WGS sequence"/>
</dbReference>
<evidence type="ECO:0000313" key="2">
    <source>
        <dbReference type="Proteomes" id="UP001243375"/>
    </source>
</evidence>
<dbReference type="EMBL" id="JASBWU010000002">
    <property type="protein sequence ID" value="KAJ9124044.1"/>
    <property type="molecule type" value="Genomic_DNA"/>
</dbReference>
<gene>
    <name evidence="1" type="ORF">QFC22_000837</name>
</gene>
<sequence length="299" mass="33077">MEWPDSVRVDTLSTHKTARKLRSRNPEGIDKRYSAGQREEYRRKQRDAHPFVPTGVVLHAGERGAAVLKSFREEEGRKRTGGKQRVPRQRWDWEFANATRPERSLKFSEEVAVFYPPTINVPETAPAVRASASEILARARGLDQRTSVTRPRCNGKQKAREGSGFSDGTGTPAEDGAVVKEDTASGGSKDAGTQSQQDEEDERPIPAAQQQPATASTQIPRDEDADMTVIQDDTPPEDPTPSLPAIQLADNRQPLATIRYLAKVKSGKKLGFDEFELHYVVFPMGEHGNQLSKNPVPPA</sequence>
<name>A0ACC2XJ54_9TREE</name>
<comment type="caution">
    <text evidence="1">The sequence shown here is derived from an EMBL/GenBank/DDBJ whole genome shotgun (WGS) entry which is preliminary data.</text>
</comment>
<evidence type="ECO:0000313" key="1">
    <source>
        <dbReference type="EMBL" id="KAJ9124044.1"/>
    </source>
</evidence>
<organism evidence="1 2">
    <name type="scientific">Naganishia vaughanmartiniae</name>
    <dbReference type="NCBI Taxonomy" id="1424756"/>
    <lineage>
        <taxon>Eukaryota</taxon>
        <taxon>Fungi</taxon>
        <taxon>Dikarya</taxon>
        <taxon>Basidiomycota</taxon>
        <taxon>Agaricomycotina</taxon>
        <taxon>Tremellomycetes</taxon>
        <taxon>Filobasidiales</taxon>
        <taxon>Filobasidiaceae</taxon>
        <taxon>Naganishia</taxon>
    </lineage>
</organism>
<keyword evidence="2" id="KW-1185">Reference proteome</keyword>